<dbReference type="GO" id="GO:0005737">
    <property type="term" value="C:cytoplasm"/>
    <property type="evidence" value="ECO:0007669"/>
    <property type="project" value="TreeGrafter"/>
</dbReference>
<keyword evidence="2" id="KW-0808">Transferase</keyword>
<proteinExistence type="predicted"/>
<accession>A0A6A1Q3L8</accession>
<dbReference type="EMBL" id="SGJD01001099">
    <property type="protein sequence ID" value="KAB0402005.1"/>
    <property type="molecule type" value="Genomic_DNA"/>
</dbReference>
<evidence type="ECO:0000256" key="2">
    <source>
        <dbReference type="ARBA" id="ARBA00022777"/>
    </source>
</evidence>
<organism evidence="4 5">
    <name type="scientific">Balaenoptera physalus</name>
    <name type="common">Fin whale</name>
    <name type="synonym">Balaena physalus</name>
    <dbReference type="NCBI Taxonomy" id="9770"/>
    <lineage>
        <taxon>Eukaryota</taxon>
        <taxon>Metazoa</taxon>
        <taxon>Chordata</taxon>
        <taxon>Craniata</taxon>
        <taxon>Vertebrata</taxon>
        <taxon>Euteleostomi</taxon>
        <taxon>Mammalia</taxon>
        <taxon>Eutheria</taxon>
        <taxon>Laurasiatheria</taxon>
        <taxon>Artiodactyla</taxon>
        <taxon>Whippomorpha</taxon>
        <taxon>Cetacea</taxon>
        <taxon>Mysticeti</taxon>
        <taxon>Balaenopteridae</taxon>
        <taxon>Balaenoptera</taxon>
    </lineage>
</organism>
<feature type="non-terminal residue" evidence="4">
    <location>
        <position position="1"/>
    </location>
</feature>
<dbReference type="GO" id="GO:0004674">
    <property type="term" value="F:protein serine/threonine kinase activity"/>
    <property type="evidence" value="ECO:0007669"/>
    <property type="project" value="UniProtKB-KW"/>
</dbReference>
<dbReference type="PANTHER" id="PTHR22988">
    <property type="entry name" value="MYOTONIC DYSTROPHY S/T KINASE-RELATED"/>
    <property type="match status" value="1"/>
</dbReference>
<comment type="caution">
    <text evidence="4">The sequence shown here is derived from an EMBL/GenBank/DDBJ whole genome shotgun (WGS) entry which is preliminary data.</text>
</comment>
<dbReference type="InterPro" id="IPR001180">
    <property type="entry name" value="CNH_dom"/>
</dbReference>
<reference evidence="4 5" key="1">
    <citation type="journal article" date="2019" name="PLoS ONE">
        <title>Genomic analyses reveal an absence of contemporary introgressive admixture between fin whales and blue whales, despite known hybrids.</title>
        <authorList>
            <person name="Westbury M.V."/>
            <person name="Petersen B."/>
            <person name="Lorenzen E.D."/>
        </authorList>
    </citation>
    <scope>NUCLEOTIDE SEQUENCE [LARGE SCALE GENOMIC DNA]</scope>
    <source>
        <strain evidence="4">FinWhale-01</strain>
    </source>
</reference>
<dbReference type="GO" id="GO:0005856">
    <property type="term" value="C:cytoskeleton"/>
    <property type="evidence" value="ECO:0007669"/>
    <property type="project" value="TreeGrafter"/>
</dbReference>
<dbReference type="OrthoDB" id="10653781at2759"/>
<dbReference type="InterPro" id="IPR050839">
    <property type="entry name" value="Rho-assoc_Ser/Thr_Kinase"/>
</dbReference>
<keyword evidence="1" id="KW-0723">Serine/threonine-protein kinase</keyword>
<dbReference type="GO" id="GO:0031032">
    <property type="term" value="P:actomyosin structure organization"/>
    <property type="evidence" value="ECO:0007669"/>
    <property type="project" value="TreeGrafter"/>
</dbReference>
<dbReference type="AlphaFoldDB" id="A0A6A1Q3L8"/>
<evidence type="ECO:0000313" key="5">
    <source>
        <dbReference type="Proteomes" id="UP000437017"/>
    </source>
</evidence>
<protein>
    <recommendedName>
        <fullName evidence="3">CNH domain-containing protein</fullName>
    </recommendedName>
</protein>
<feature type="domain" description="CNH" evidence="3">
    <location>
        <begin position="146"/>
        <end position="266"/>
    </location>
</feature>
<dbReference type="PANTHER" id="PTHR22988:SF79">
    <property type="entry name" value="LOW QUALITY PROTEIN: MYOTONIN-PROTEIN KINASE"/>
    <property type="match status" value="1"/>
</dbReference>
<sequence>PLHLTHGWTNLTRLMLGGVYPTKTVLPRQSQRPLKVDVQKGLGTPYKVYLKCGERMTKIYVLVYNCLLFLYDLPERKPTQPGVIVSQSCILEGDSFSLKYNLKTSSLLILTENEKEKRKLARFLEGLQSILHKNRLKNHVVHIPLEAYDRILSLIKAILTLVMENHLRLQSAVEGSFDIKLSEIKGCLVILSSTRRKSSSTCLLVAVKCLIFCYEIHRTKPSHRQFNETVAPGTVQCTTMFKEKLCVGYSSGFSLLSIHENGQSLSLLNNEEYLSHMLQPYGIAHRLTSKYTVSVISIHLNDDVKTMEWVQITGLRRIRPLHS</sequence>
<evidence type="ECO:0000256" key="1">
    <source>
        <dbReference type="ARBA" id="ARBA00022527"/>
    </source>
</evidence>
<dbReference type="Proteomes" id="UP000437017">
    <property type="component" value="Unassembled WGS sequence"/>
</dbReference>
<dbReference type="Pfam" id="PF00780">
    <property type="entry name" value="CNH"/>
    <property type="match status" value="1"/>
</dbReference>
<evidence type="ECO:0000313" key="4">
    <source>
        <dbReference type="EMBL" id="KAB0402005.1"/>
    </source>
</evidence>
<gene>
    <name evidence="4" type="ORF">E2I00_002154</name>
</gene>
<name>A0A6A1Q3L8_BALPH</name>
<evidence type="ECO:0000259" key="3">
    <source>
        <dbReference type="Pfam" id="PF00780"/>
    </source>
</evidence>
<keyword evidence="2" id="KW-0418">Kinase</keyword>
<keyword evidence="5" id="KW-1185">Reference proteome</keyword>